<dbReference type="Pfam" id="PF00069">
    <property type="entry name" value="Pkinase"/>
    <property type="match status" value="2"/>
</dbReference>
<dbReference type="GO" id="GO:0005524">
    <property type="term" value="F:ATP binding"/>
    <property type="evidence" value="ECO:0007669"/>
    <property type="project" value="InterPro"/>
</dbReference>
<dbReference type="PANTHER" id="PTHR24348">
    <property type="entry name" value="SERINE/THREONINE-PROTEIN KINASE UNC-51-RELATED"/>
    <property type="match status" value="1"/>
</dbReference>
<evidence type="ECO:0000313" key="4">
    <source>
        <dbReference type="Proteomes" id="UP001213623"/>
    </source>
</evidence>
<dbReference type="PROSITE" id="PS00108">
    <property type="entry name" value="PROTEIN_KINASE_ST"/>
    <property type="match status" value="1"/>
</dbReference>
<dbReference type="GO" id="GO:0004674">
    <property type="term" value="F:protein serine/threonine kinase activity"/>
    <property type="evidence" value="ECO:0007669"/>
    <property type="project" value="InterPro"/>
</dbReference>
<dbReference type="Gene3D" id="1.10.510.10">
    <property type="entry name" value="Transferase(Phosphotransferase) domain 1"/>
    <property type="match status" value="1"/>
</dbReference>
<protein>
    <recommendedName>
        <fullName evidence="2">Protein kinase domain-containing protein</fullName>
    </recommendedName>
</protein>
<reference evidence="3" key="1">
    <citation type="submission" date="2023-03" db="EMBL/GenBank/DDBJ databases">
        <title>Mating type loci evolution in Malassezia.</title>
        <authorList>
            <person name="Coelho M.A."/>
        </authorList>
    </citation>
    <scope>NUCLEOTIDE SEQUENCE</scope>
    <source>
        <strain evidence="3">CBS 9557</strain>
    </source>
</reference>
<evidence type="ECO:0000313" key="3">
    <source>
        <dbReference type="EMBL" id="WFD26981.1"/>
    </source>
</evidence>
<dbReference type="Gene3D" id="3.30.200.20">
    <property type="entry name" value="Phosphorylase Kinase, domain 1"/>
    <property type="match status" value="1"/>
</dbReference>
<dbReference type="SUPFAM" id="SSF56112">
    <property type="entry name" value="Protein kinase-like (PK-like)"/>
    <property type="match status" value="1"/>
</dbReference>
<feature type="region of interest" description="Disordered" evidence="1">
    <location>
        <begin position="614"/>
        <end position="635"/>
    </location>
</feature>
<organism evidence="3 4">
    <name type="scientific">Malassezia nana</name>
    <dbReference type="NCBI Taxonomy" id="180528"/>
    <lineage>
        <taxon>Eukaryota</taxon>
        <taxon>Fungi</taxon>
        <taxon>Dikarya</taxon>
        <taxon>Basidiomycota</taxon>
        <taxon>Ustilaginomycotina</taxon>
        <taxon>Malasseziomycetes</taxon>
        <taxon>Malasseziales</taxon>
        <taxon>Malasseziaceae</taxon>
        <taxon>Malassezia</taxon>
    </lineage>
</organism>
<gene>
    <name evidence="3" type="ORF">MNAN1_001970</name>
</gene>
<feature type="compositionally biased region" description="Basic and acidic residues" evidence="1">
    <location>
        <begin position="58"/>
        <end position="72"/>
    </location>
</feature>
<feature type="region of interest" description="Disordered" evidence="1">
    <location>
        <begin position="49"/>
        <end position="72"/>
    </location>
</feature>
<dbReference type="Proteomes" id="UP001213623">
    <property type="component" value="Chromosome 3"/>
</dbReference>
<feature type="domain" description="Protein kinase" evidence="2">
    <location>
        <begin position="165"/>
        <end position="539"/>
    </location>
</feature>
<dbReference type="PROSITE" id="PS50011">
    <property type="entry name" value="PROTEIN_KINASE_DOM"/>
    <property type="match status" value="1"/>
</dbReference>
<dbReference type="GO" id="GO:0005737">
    <property type="term" value="C:cytoplasm"/>
    <property type="evidence" value="ECO:0007669"/>
    <property type="project" value="TreeGrafter"/>
</dbReference>
<feature type="compositionally biased region" description="Low complexity" evidence="1">
    <location>
        <begin position="618"/>
        <end position="628"/>
    </location>
</feature>
<sequence>MRLPMHTSSLHSENAASTMQMIQQLNLESPSDVSHRASHRLLQDHALITSSPESSDQSDTHLQESDYASEAHRPNLAVHATKMPEGTMSSLDMDLSVEDMMEHDARDSSLLCCSSSYQSDREIPSEDLLCAGDRVGPGLYHDGELIRIAPTCDGSDALELFDKPLEVVKLLGQGSYAIVYLVREVHLSETAAFVDTDFDASTTPCAPTQSHPFSPSKTPVQHNPAWHRNEYTSTTEEAPYYALKCLSKRNLTPEQAFLQQHELTIHQSIPAHPNIVTMHGAYETTDWLFLVLEYCPGKDLYFWLEEANDASSMLSSITRLAPSQVSTDSPNGLLEPDTSSPWLLSSTSPEALLSERRLELVSAVFQQMCHAVQFCHDLGISHRDIKPENFIVEDRRGCSGQPGADVIVKLTDFGLATSAELSRDFNCGSKPYMAFECRHDLTSYYDPKQSDTWSLGVVLLNLIFHRSPFKDASAKHCASFAAFSYKPILFLMQAFDGMTEEMAHFLNDNVFCDVSDGQRRRITPLAFGHWAKGLSHVLQRQTGPFAHSSPFPIVSSGNHPQAEGDEQHPADSPLSDTLAASSHGLRNYTSLTNHATVHGGVSSFPEPSLDSLPDGAMSASLSLSRSSAPFHSAVP</sequence>
<keyword evidence="4" id="KW-1185">Reference proteome</keyword>
<name>A0AAF0ELE4_9BASI</name>
<dbReference type="GO" id="GO:0010506">
    <property type="term" value="P:regulation of autophagy"/>
    <property type="evidence" value="ECO:0007669"/>
    <property type="project" value="InterPro"/>
</dbReference>
<dbReference type="SMART" id="SM00220">
    <property type="entry name" value="S_TKc"/>
    <property type="match status" value="1"/>
</dbReference>
<evidence type="ECO:0000256" key="1">
    <source>
        <dbReference type="SAM" id="MobiDB-lite"/>
    </source>
</evidence>
<dbReference type="InterPro" id="IPR045269">
    <property type="entry name" value="Atg1-like"/>
</dbReference>
<proteinExistence type="predicted"/>
<dbReference type="InterPro" id="IPR000719">
    <property type="entry name" value="Prot_kinase_dom"/>
</dbReference>
<dbReference type="EMBL" id="CP119894">
    <property type="protein sequence ID" value="WFD26981.1"/>
    <property type="molecule type" value="Genomic_DNA"/>
</dbReference>
<dbReference type="AlphaFoldDB" id="A0AAF0ELE4"/>
<dbReference type="PANTHER" id="PTHR24348:SF68">
    <property type="entry name" value="SERINE_THREONINE-PROTEIN KINASE ATG1C"/>
    <property type="match status" value="1"/>
</dbReference>
<accession>A0AAF0ELE4</accession>
<feature type="region of interest" description="Disordered" evidence="1">
    <location>
        <begin position="549"/>
        <end position="578"/>
    </location>
</feature>
<evidence type="ECO:0000259" key="2">
    <source>
        <dbReference type="PROSITE" id="PS50011"/>
    </source>
</evidence>
<dbReference type="InterPro" id="IPR011009">
    <property type="entry name" value="Kinase-like_dom_sf"/>
</dbReference>
<dbReference type="InterPro" id="IPR008271">
    <property type="entry name" value="Ser/Thr_kinase_AS"/>
</dbReference>